<keyword evidence="3" id="KW-1185">Reference proteome</keyword>
<feature type="compositionally biased region" description="Basic and acidic residues" evidence="1">
    <location>
        <begin position="19"/>
        <end position="34"/>
    </location>
</feature>
<accession>A0A4D4L402</accession>
<evidence type="ECO:0000256" key="1">
    <source>
        <dbReference type="SAM" id="MobiDB-lite"/>
    </source>
</evidence>
<gene>
    <name evidence="2" type="ORF">SVIO_064750</name>
</gene>
<dbReference type="EMBL" id="BJHW01000001">
    <property type="protein sequence ID" value="GDY55852.1"/>
    <property type="molecule type" value="Genomic_DNA"/>
</dbReference>
<dbReference type="AlphaFoldDB" id="A0A4D4L402"/>
<dbReference type="Proteomes" id="UP000301309">
    <property type="component" value="Unassembled WGS sequence"/>
</dbReference>
<sequence>MAGESPGRSDQQKSSGETARGESDPRLAISREAEAGQGSTAVAVVSDDLRSGSEEPESAPGGLGVTSEAEAEAEAETEPEAPAVDRGDAKVSGVRDSEQGEDSGTSEAKVEPKADGGGSDGSPKGARPGPTRSGKRTRTVRTAPMTPRAPTTLTTLMTRMPTRRLRARPKPGRTRAVTSRRSRRWISGRPSSVR</sequence>
<feature type="region of interest" description="Disordered" evidence="1">
    <location>
        <begin position="1"/>
        <end position="194"/>
    </location>
</feature>
<name>A0A4D4L402_STRVO</name>
<reference evidence="2 3" key="1">
    <citation type="journal article" date="2020" name="Int. J. Syst. Evol. Microbiol.">
        <title>Reclassification of Streptomyces castelarensis and Streptomyces sporoclivatus as later heterotypic synonyms of Streptomyces antimycoticus.</title>
        <authorList>
            <person name="Komaki H."/>
            <person name="Tamura T."/>
        </authorList>
    </citation>
    <scope>NUCLEOTIDE SEQUENCE [LARGE SCALE GENOMIC DNA]</scope>
    <source>
        <strain evidence="2 3">NBRC 13459</strain>
    </source>
</reference>
<organism evidence="2 3">
    <name type="scientific">Streptomyces violaceusniger</name>
    <dbReference type="NCBI Taxonomy" id="68280"/>
    <lineage>
        <taxon>Bacteria</taxon>
        <taxon>Bacillati</taxon>
        <taxon>Actinomycetota</taxon>
        <taxon>Actinomycetes</taxon>
        <taxon>Kitasatosporales</taxon>
        <taxon>Streptomycetaceae</taxon>
        <taxon>Streptomyces</taxon>
        <taxon>Streptomyces violaceusniger group</taxon>
    </lineage>
</organism>
<feature type="compositionally biased region" description="Polar residues" evidence="1">
    <location>
        <begin position="8"/>
        <end position="17"/>
    </location>
</feature>
<feature type="compositionally biased region" description="Low complexity" evidence="1">
    <location>
        <begin position="140"/>
        <end position="160"/>
    </location>
</feature>
<evidence type="ECO:0000313" key="2">
    <source>
        <dbReference type="EMBL" id="GDY55852.1"/>
    </source>
</evidence>
<evidence type="ECO:0000313" key="3">
    <source>
        <dbReference type="Proteomes" id="UP000301309"/>
    </source>
</evidence>
<proteinExistence type="predicted"/>
<comment type="caution">
    <text evidence="2">The sequence shown here is derived from an EMBL/GenBank/DDBJ whole genome shotgun (WGS) entry which is preliminary data.</text>
</comment>
<feature type="compositionally biased region" description="Basic residues" evidence="1">
    <location>
        <begin position="161"/>
        <end position="186"/>
    </location>
</feature>
<feature type="compositionally biased region" description="Basic and acidic residues" evidence="1">
    <location>
        <begin position="83"/>
        <end position="98"/>
    </location>
</feature>
<protein>
    <submittedName>
        <fullName evidence="2">Uncharacterized protein</fullName>
    </submittedName>
</protein>
<feature type="compositionally biased region" description="Acidic residues" evidence="1">
    <location>
        <begin position="69"/>
        <end position="79"/>
    </location>
</feature>